<gene>
    <name evidence="2" type="ORF">GCM10009838_30480</name>
</gene>
<dbReference type="Pfam" id="PF01047">
    <property type="entry name" value="MarR"/>
    <property type="match status" value="1"/>
</dbReference>
<proteinExistence type="predicted"/>
<keyword evidence="3" id="KW-1185">Reference proteome</keyword>
<dbReference type="SUPFAM" id="SSF46785">
    <property type="entry name" value="Winged helix' DNA-binding domain"/>
    <property type="match status" value="1"/>
</dbReference>
<comment type="caution">
    <text evidence="2">The sequence shown here is derived from an EMBL/GenBank/DDBJ whole genome shotgun (WGS) entry which is preliminary data.</text>
</comment>
<dbReference type="Proteomes" id="UP001499854">
    <property type="component" value="Unassembled WGS sequence"/>
</dbReference>
<dbReference type="InterPro" id="IPR036388">
    <property type="entry name" value="WH-like_DNA-bd_sf"/>
</dbReference>
<name>A0ABP5CX55_9ACTN</name>
<dbReference type="RefSeq" id="WP_344657663.1">
    <property type="nucleotide sequence ID" value="NZ_BAAAQM010000015.1"/>
</dbReference>
<accession>A0ABP5CX55</accession>
<dbReference type="InterPro" id="IPR000835">
    <property type="entry name" value="HTH_MarR-typ"/>
</dbReference>
<feature type="domain" description="HTH marR-type" evidence="1">
    <location>
        <begin position="1"/>
        <end position="137"/>
    </location>
</feature>
<dbReference type="InterPro" id="IPR052526">
    <property type="entry name" value="HTH-type_Bedaq_tolerance"/>
</dbReference>
<dbReference type="PROSITE" id="PS50995">
    <property type="entry name" value="HTH_MARR_2"/>
    <property type="match status" value="1"/>
</dbReference>
<sequence>MDKRTDLVEFESMLLGRHVHMSTRSIGDDGELERGAYILLSRLEVEGALSIGQLAEAFDLDVSTLNRRTAALTKAGLIERIPDPEGGIARKFRLTEEGERRLQEGRAWIMAGLDTILEGWSPEDVEAFAGYLRRFNTDIERVSGRPWPRP</sequence>
<evidence type="ECO:0000313" key="3">
    <source>
        <dbReference type="Proteomes" id="UP001499854"/>
    </source>
</evidence>
<organism evidence="2 3">
    <name type="scientific">Catenulispora subtropica</name>
    <dbReference type="NCBI Taxonomy" id="450798"/>
    <lineage>
        <taxon>Bacteria</taxon>
        <taxon>Bacillati</taxon>
        <taxon>Actinomycetota</taxon>
        <taxon>Actinomycetes</taxon>
        <taxon>Catenulisporales</taxon>
        <taxon>Catenulisporaceae</taxon>
        <taxon>Catenulispora</taxon>
    </lineage>
</organism>
<dbReference type="PRINTS" id="PR00598">
    <property type="entry name" value="HTHMARR"/>
</dbReference>
<dbReference type="PANTHER" id="PTHR39515">
    <property type="entry name" value="CONSERVED PROTEIN"/>
    <property type="match status" value="1"/>
</dbReference>
<dbReference type="SMART" id="SM00347">
    <property type="entry name" value="HTH_MARR"/>
    <property type="match status" value="1"/>
</dbReference>
<dbReference type="PANTHER" id="PTHR39515:SF2">
    <property type="entry name" value="HTH-TYPE TRANSCRIPTIONAL REGULATOR RV0880"/>
    <property type="match status" value="1"/>
</dbReference>
<dbReference type="InterPro" id="IPR036390">
    <property type="entry name" value="WH_DNA-bd_sf"/>
</dbReference>
<protein>
    <submittedName>
        <fullName evidence="2">MarR family winged helix-turn-helix transcriptional regulator</fullName>
    </submittedName>
</protein>
<dbReference type="EMBL" id="BAAAQM010000015">
    <property type="protein sequence ID" value="GAA1969690.1"/>
    <property type="molecule type" value="Genomic_DNA"/>
</dbReference>
<reference evidence="3" key="1">
    <citation type="journal article" date="2019" name="Int. J. Syst. Evol. Microbiol.">
        <title>The Global Catalogue of Microorganisms (GCM) 10K type strain sequencing project: providing services to taxonomists for standard genome sequencing and annotation.</title>
        <authorList>
            <consortium name="The Broad Institute Genomics Platform"/>
            <consortium name="The Broad Institute Genome Sequencing Center for Infectious Disease"/>
            <person name="Wu L."/>
            <person name="Ma J."/>
        </authorList>
    </citation>
    <scope>NUCLEOTIDE SEQUENCE [LARGE SCALE GENOMIC DNA]</scope>
    <source>
        <strain evidence="3">JCM 16013</strain>
    </source>
</reference>
<evidence type="ECO:0000259" key="1">
    <source>
        <dbReference type="PROSITE" id="PS50995"/>
    </source>
</evidence>
<evidence type="ECO:0000313" key="2">
    <source>
        <dbReference type="EMBL" id="GAA1969690.1"/>
    </source>
</evidence>
<dbReference type="Gene3D" id="1.10.10.10">
    <property type="entry name" value="Winged helix-like DNA-binding domain superfamily/Winged helix DNA-binding domain"/>
    <property type="match status" value="1"/>
</dbReference>